<dbReference type="eggNOG" id="COG4493">
    <property type="taxonomic scope" value="Bacteria"/>
</dbReference>
<protein>
    <recommendedName>
        <fullName evidence="1">UPF0637 protein CD29_00955</fullName>
    </recommendedName>
</protein>
<name>A0A0A3I6T8_9BACL</name>
<comment type="similarity">
    <text evidence="1">Belongs to the UPF0637 family.</text>
</comment>
<dbReference type="RefSeq" id="WP_036181883.1">
    <property type="nucleotide sequence ID" value="NZ_AVDA01000001.1"/>
</dbReference>
<dbReference type="InterPro" id="IPR053707">
    <property type="entry name" value="UPF0637_domain_sf"/>
</dbReference>
<evidence type="ECO:0000313" key="3">
    <source>
        <dbReference type="Proteomes" id="UP000030416"/>
    </source>
</evidence>
<dbReference type="AlphaFoldDB" id="A0A0A3I6T8"/>
<dbReference type="OrthoDB" id="9812818at2"/>
<dbReference type="STRING" id="1384049.CD29_00955"/>
<accession>A0A0A3I6T8</accession>
<gene>
    <name evidence="2" type="ORF">CD29_00955</name>
</gene>
<dbReference type="SUPFAM" id="SSF142913">
    <property type="entry name" value="YktB/PF0168-like"/>
    <property type="match status" value="1"/>
</dbReference>
<sequence>MLNNIQWTDEDFNVFKIDGLEQRMEALSSIIRPKFQILGEKYSDYLSINLGEEFFPHIAKHARRTVNPPKDSWVAFSSYKRGYKSLPHFQIGLWDNYLFIIVAIIYEAPQKDVMASRLLEEIEIFNTLPNHFVFSGNHMTQEVISLEVGLEEQLEQALKKCRDVKKRDFLVGRYISREEAVLLSSDEFLELTEETFEALLPIYNVMVNK</sequence>
<dbReference type="PIRSF" id="PIRSF021332">
    <property type="entry name" value="DUF1054"/>
    <property type="match status" value="1"/>
</dbReference>
<dbReference type="Proteomes" id="UP000030416">
    <property type="component" value="Unassembled WGS sequence"/>
</dbReference>
<comment type="caution">
    <text evidence="2">The sequence shown here is derived from an EMBL/GenBank/DDBJ whole genome shotgun (WGS) entry which is preliminary data.</text>
</comment>
<organism evidence="2 3">
    <name type="scientific">Ureibacillus manganicus DSM 26584</name>
    <dbReference type="NCBI Taxonomy" id="1384049"/>
    <lineage>
        <taxon>Bacteria</taxon>
        <taxon>Bacillati</taxon>
        <taxon>Bacillota</taxon>
        <taxon>Bacilli</taxon>
        <taxon>Bacillales</taxon>
        <taxon>Caryophanaceae</taxon>
        <taxon>Ureibacillus</taxon>
    </lineage>
</organism>
<keyword evidence="3" id="KW-1185">Reference proteome</keyword>
<dbReference type="Pfam" id="PF06335">
    <property type="entry name" value="DUF1054"/>
    <property type="match status" value="1"/>
</dbReference>
<evidence type="ECO:0000313" key="2">
    <source>
        <dbReference type="EMBL" id="KGR80491.1"/>
    </source>
</evidence>
<dbReference type="EMBL" id="JPVN01000001">
    <property type="protein sequence ID" value="KGR80491.1"/>
    <property type="molecule type" value="Genomic_DNA"/>
</dbReference>
<reference evidence="2 3" key="1">
    <citation type="submission" date="2014-02" db="EMBL/GenBank/DDBJ databases">
        <title>Draft genome sequence of Lysinibacillus manganicus DSM 26584T.</title>
        <authorList>
            <person name="Zhang F."/>
            <person name="Wang G."/>
            <person name="Zhang L."/>
        </authorList>
    </citation>
    <scope>NUCLEOTIDE SEQUENCE [LARGE SCALE GENOMIC DNA]</scope>
    <source>
        <strain evidence="2 3">DSM 26584</strain>
    </source>
</reference>
<dbReference type="InterPro" id="IPR009403">
    <property type="entry name" value="UPF0637"/>
</dbReference>
<evidence type="ECO:0000256" key="1">
    <source>
        <dbReference type="HAMAP-Rule" id="MF_01851"/>
    </source>
</evidence>
<dbReference type="Gene3D" id="3.30.930.20">
    <property type="entry name" value="Protein of unknown function DUF1054"/>
    <property type="match status" value="1"/>
</dbReference>
<proteinExistence type="inferred from homology"/>
<dbReference type="HAMAP" id="MF_01851">
    <property type="entry name" value="UPF0637"/>
    <property type="match status" value="1"/>
</dbReference>